<keyword evidence="2 5" id="KW-0547">Nucleotide-binding</keyword>
<sequence length="405" mass="44411">MDQERDSRPAQAWLVCIRTGRDSRPDAAGELSLLVSSDGMEAAGLTEAHRDRPDPATYLGSGKISEIASLARGAGAEVLVFDTALSAAQERNIERASGLPVLDRTELILEIFQRRAKSREGRLQVELAKLEHLSTRLVRGWTHLERQRGGLSKTGGPGEKQIELDRRMIAERVKILRGQLRRLSRQRDTQRRSRQRGEQMTVSLVGYTNAGKSTLFNRLTRSGAYVANQLFATLDTTARRCWVGGGEMVVLSDTVGFIRDLPTQLIEAFKSTLDETVHANLLLHVVDASSVVREEQIDSVNQVLKEVGAADVPSIIVYNKADLAPAVLGTVRGEGGRIVSVGVSALTGEGIEELRAALFEAAQSWRRDNGVQPRELEPWERAKLEAEQRRALASGKTGEPPADSP</sequence>
<organism evidence="7 8">
    <name type="scientific">Mesosutterella faecium</name>
    <dbReference type="NCBI Taxonomy" id="2925194"/>
    <lineage>
        <taxon>Bacteria</taxon>
        <taxon>Pseudomonadati</taxon>
        <taxon>Pseudomonadota</taxon>
        <taxon>Betaproteobacteria</taxon>
        <taxon>Burkholderiales</taxon>
        <taxon>Sutterellaceae</taxon>
        <taxon>Mesosutterella</taxon>
    </lineage>
</organism>
<dbReference type="Pfam" id="PF16360">
    <property type="entry name" value="GTP-bdg_M"/>
    <property type="match status" value="1"/>
</dbReference>
<accession>A0ABT7ILM0</accession>
<dbReference type="HAMAP" id="MF_00900">
    <property type="entry name" value="GTPase_HflX"/>
    <property type="match status" value="1"/>
</dbReference>
<dbReference type="EMBL" id="JAKZJU020000001">
    <property type="protein sequence ID" value="MDL2059239.1"/>
    <property type="molecule type" value="Genomic_DNA"/>
</dbReference>
<evidence type="ECO:0000256" key="3">
    <source>
        <dbReference type="ARBA" id="ARBA00022842"/>
    </source>
</evidence>
<dbReference type="Gene3D" id="3.40.50.300">
    <property type="entry name" value="P-loop containing nucleotide triphosphate hydrolases"/>
    <property type="match status" value="1"/>
</dbReference>
<reference evidence="7" key="1">
    <citation type="submission" date="2023-03" db="EMBL/GenBank/DDBJ databases">
        <title>Mesosutterella sp. nov. isolated from porcine feces.</title>
        <authorList>
            <person name="Yu S."/>
        </authorList>
    </citation>
    <scope>NUCLEOTIDE SEQUENCE</scope>
    <source>
        <strain evidence="7">AGMB02718</strain>
    </source>
</reference>
<dbReference type="PANTHER" id="PTHR10229">
    <property type="entry name" value="GTP-BINDING PROTEIN HFLX"/>
    <property type="match status" value="1"/>
</dbReference>
<dbReference type="SUPFAM" id="SSF52540">
    <property type="entry name" value="P-loop containing nucleoside triphosphate hydrolases"/>
    <property type="match status" value="1"/>
</dbReference>
<keyword evidence="1" id="KW-0479">Metal-binding</keyword>
<comment type="subunit">
    <text evidence="5">Monomer. Associates with the 50S ribosomal subunit.</text>
</comment>
<evidence type="ECO:0000313" key="7">
    <source>
        <dbReference type="EMBL" id="MDL2059239.1"/>
    </source>
</evidence>
<protein>
    <recommendedName>
        <fullName evidence="5">GTPase HflX</fullName>
    </recommendedName>
    <alternativeName>
        <fullName evidence="5">GTP-binding protein HflX</fullName>
    </alternativeName>
</protein>
<gene>
    <name evidence="5 7" type="primary">hflX</name>
    <name evidence="7" type="ORF">MUN46_004740</name>
</gene>
<dbReference type="PANTHER" id="PTHR10229:SF0">
    <property type="entry name" value="GTP-BINDING PROTEIN 6-RELATED"/>
    <property type="match status" value="1"/>
</dbReference>
<keyword evidence="3" id="KW-0460">Magnesium</keyword>
<dbReference type="Pfam" id="PF01926">
    <property type="entry name" value="MMR_HSR1"/>
    <property type="match status" value="1"/>
</dbReference>
<dbReference type="Gene3D" id="3.40.50.11060">
    <property type="entry name" value="GTPase HflX, N-terminal domain"/>
    <property type="match status" value="1"/>
</dbReference>
<keyword evidence="4 5" id="KW-0342">GTP-binding</keyword>
<dbReference type="InterPro" id="IPR006073">
    <property type="entry name" value="GTP-bd"/>
</dbReference>
<keyword evidence="8" id="KW-1185">Reference proteome</keyword>
<evidence type="ECO:0000256" key="5">
    <source>
        <dbReference type="HAMAP-Rule" id="MF_00900"/>
    </source>
</evidence>
<dbReference type="PRINTS" id="PR00326">
    <property type="entry name" value="GTP1OBG"/>
</dbReference>
<dbReference type="Proteomes" id="UP001165481">
    <property type="component" value="Unassembled WGS sequence"/>
</dbReference>
<dbReference type="InterPro" id="IPR025121">
    <property type="entry name" value="GTPase_HflX_N"/>
</dbReference>
<dbReference type="InterPro" id="IPR016496">
    <property type="entry name" value="GTPase_HflX"/>
</dbReference>
<proteinExistence type="inferred from homology"/>
<comment type="subcellular location">
    <subcellularLocation>
        <location evidence="5">Cytoplasm</location>
    </subcellularLocation>
    <text evidence="5">May associate with membranes.</text>
</comment>
<evidence type="ECO:0000313" key="8">
    <source>
        <dbReference type="Proteomes" id="UP001165481"/>
    </source>
</evidence>
<keyword evidence="5" id="KW-0963">Cytoplasm</keyword>
<feature type="domain" description="Hflx-type G" evidence="6">
    <location>
        <begin position="200"/>
        <end position="366"/>
    </location>
</feature>
<dbReference type="PIRSF" id="PIRSF006809">
    <property type="entry name" value="GTP-binding_hflX_prd"/>
    <property type="match status" value="1"/>
</dbReference>
<dbReference type="InterPro" id="IPR027417">
    <property type="entry name" value="P-loop_NTPase"/>
</dbReference>
<comment type="caution">
    <text evidence="7">The sequence shown here is derived from an EMBL/GenBank/DDBJ whole genome shotgun (WGS) entry which is preliminary data.</text>
</comment>
<evidence type="ECO:0000256" key="1">
    <source>
        <dbReference type="ARBA" id="ARBA00022723"/>
    </source>
</evidence>
<evidence type="ECO:0000256" key="2">
    <source>
        <dbReference type="ARBA" id="ARBA00022741"/>
    </source>
</evidence>
<evidence type="ECO:0000256" key="4">
    <source>
        <dbReference type="ARBA" id="ARBA00023134"/>
    </source>
</evidence>
<comment type="function">
    <text evidence="5">GTPase that associates with the 50S ribosomal subunit and may have a role during protein synthesis or ribosome biogenesis.</text>
</comment>
<dbReference type="InterPro" id="IPR032305">
    <property type="entry name" value="GTP-bd_M"/>
</dbReference>
<name>A0ABT7ILM0_9BURK</name>
<dbReference type="NCBIfam" id="TIGR03156">
    <property type="entry name" value="GTP_HflX"/>
    <property type="match status" value="1"/>
</dbReference>
<dbReference type="PROSITE" id="PS51705">
    <property type="entry name" value="G_HFLX"/>
    <property type="match status" value="1"/>
</dbReference>
<dbReference type="Pfam" id="PF13167">
    <property type="entry name" value="GTP-bdg_N"/>
    <property type="match status" value="1"/>
</dbReference>
<comment type="similarity">
    <text evidence="5">Belongs to the TRAFAC class OBG-HflX-like GTPase superfamily. HflX GTPase family.</text>
</comment>
<dbReference type="InterPro" id="IPR030394">
    <property type="entry name" value="G_HFLX_dom"/>
</dbReference>
<evidence type="ECO:0000259" key="6">
    <source>
        <dbReference type="PROSITE" id="PS51705"/>
    </source>
</evidence>
<dbReference type="CDD" id="cd01878">
    <property type="entry name" value="HflX"/>
    <property type="match status" value="1"/>
</dbReference>
<dbReference type="Gene3D" id="6.10.250.2860">
    <property type="match status" value="1"/>
</dbReference>
<dbReference type="InterPro" id="IPR042108">
    <property type="entry name" value="GTPase_HflX_N_sf"/>
</dbReference>
<dbReference type="RefSeq" id="WP_243376201.1">
    <property type="nucleotide sequence ID" value="NZ_JAKZJU020000001.1"/>
</dbReference>